<evidence type="ECO:0000256" key="5">
    <source>
        <dbReference type="ARBA" id="ARBA00022448"/>
    </source>
</evidence>
<keyword evidence="6" id="KW-0732">Signal</keyword>
<keyword evidence="8 10" id="KW-0653">Protein transport</keyword>
<dbReference type="EMBL" id="JALJXV010000008">
    <property type="protein sequence ID" value="MCP1676111.1"/>
    <property type="molecule type" value="Genomic_DNA"/>
</dbReference>
<evidence type="ECO:0000256" key="4">
    <source>
        <dbReference type="ARBA" id="ARBA00014035"/>
    </source>
</evidence>
<name>A0AAE3G598_9GAMM</name>
<dbReference type="InterPro" id="IPR018323">
    <property type="entry name" value="OM_lipoprot_carrier_LolA_Pbac"/>
</dbReference>
<evidence type="ECO:0000256" key="8">
    <source>
        <dbReference type="ARBA" id="ARBA00022927"/>
    </source>
</evidence>
<dbReference type="Pfam" id="PF03548">
    <property type="entry name" value="LolA"/>
    <property type="match status" value="1"/>
</dbReference>
<keyword evidence="9 10" id="KW-0143">Chaperone</keyword>
<reference evidence="11" key="1">
    <citation type="submission" date="2022-03" db="EMBL/GenBank/DDBJ databases">
        <title>Genomic Encyclopedia of Type Strains, Phase III (KMG-III): the genomes of soil and plant-associated and newly described type strains.</title>
        <authorList>
            <person name="Whitman W."/>
        </authorList>
    </citation>
    <scope>NUCLEOTIDE SEQUENCE</scope>
    <source>
        <strain evidence="11">ANL 6-2</strain>
    </source>
</reference>
<comment type="subcellular location">
    <subcellularLocation>
        <location evidence="1 10">Periplasm</location>
    </subcellularLocation>
</comment>
<evidence type="ECO:0000256" key="6">
    <source>
        <dbReference type="ARBA" id="ARBA00022729"/>
    </source>
</evidence>
<dbReference type="Gene3D" id="2.50.20.10">
    <property type="entry name" value="Lipoprotein localisation LolA/LolB/LppX"/>
    <property type="match status" value="1"/>
</dbReference>
<dbReference type="Proteomes" id="UP001205843">
    <property type="component" value="Unassembled WGS sequence"/>
</dbReference>
<keyword evidence="7 10" id="KW-0574">Periplasm</keyword>
<dbReference type="PANTHER" id="PTHR35869:SF1">
    <property type="entry name" value="OUTER-MEMBRANE LIPOPROTEIN CARRIER PROTEIN"/>
    <property type="match status" value="1"/>
</dbReference>
<evidence type="ECO:0000256" key="3">
    <source>
        <dbReference type="ARBA" id="ARBA00011245"/>
    </source>
</evidence>
<dbReference type="RefSeq" id="WP_253480867.1">
    <property type="nucleotide sequence ID" value="NZ_JALJXV010000008.1"/>
</dbReference>
<comment type="subunit">
    <text evidence="3 10">Monomer.</text>
</comment>
<keyword evidence="12" id="KW-1185">Reference proteome</keyword>
<dbReference type="AlphaFoldDB" id="A0AAE3G598"/>
<evidence type="ECO:0000256" key="9">
    <source>
        <dbReference type="ARBA" id="ARBA00023186"/>
    </source>
</evidence>
<keyword evidence="5 10" id="KW-0813">Transport</keyword>
<dbReference type="GO" id="GO:0042953">
    <property type="term" value="P:lipoprotein transport"/>
    <property type="evidence" value="ECO:0007669"/>
    <property type="project" value="InterPro"/>
</dbReference>
<dbReference type="InterPro" id="IPR004564">
    <property type="entry name" value="OM_lipoprot_carrier_LolA-like"/>
</dbReference>
<evidence type="ECO:0000256" key="7">
    <source>
        <dbReference type="ARBA" id="ARBA00022764"/>
    </source>
</evidence>
<dbReference type="CDD" id="cd16325">
    <property type="entry name" value="LolA"/>
    <property type="match status" value="1"/>
</dbReference>
<comment type="caution">
    <text evidence="11">The sequence shown here is derived from an EMBL/GenBank/DDBJ whole genome shotgun (WGS) entry which is preliminary data.</text>
</comment>
<protein>
    <recommendedName>
        <fullName evidence="4 10">Outer-membrane lipoprotein carrier protein</fullName>
    </recommendedName>
</protein>
<dbReference type="PANTHER" id="PTHR35869">
    <property type="entry name" value="OUTER-MEMBRANE LIPOPROTEIN CARRIER PROTEIN"/>
    <property type="match status" value="1"/>
</dbReference>
<comment type="similarity">
    <text evidence="2 10">Belongs to the LolA family.</text>
</comment>
<gene>
    <name evidence="10" type="primary">lolA</name>
    <name evidence="11" type="ORF">J2T57_003270</name>
</gene>
<organism evidence="11 12">
    <name type="scientific">Natronocella acetinitrilica</name>
    <dbReference type="NCBI Taxonomy" id="414046"/>
    <lineage>
        <taxon>Bacteria</taxon>
        <taxon>Pseudomonadati</taxon>
        <taxon>Pseudomonadota</taxon>
        <taxon>Gammaproteobacteria</taxon>
        <taxon>Chromatiales</taxon>
        <taxon>Ectothiorhodospiraceae</taxon>
        <taxon>Natronocella</taxon>
    </lineage>
</organism>
<evidence type="ECO:0000256" key="10">
    <source>
        <dbReference type="HAMAP-Rule" id="MF_00240"/>
    </source>
</evidence>
<evidence type="ECO:0000256" key="2">
    <source>
        <dbReference type="ARBA" id="ARBA00007615"/>
    </source>
</evidence>
<dbReference type="InterPro" id="IPR029046">
    <property type="entry name" value="LolA/LolB/LppX"/>
</dbReference>
<evidence type="ECO:0000256" key="1">
    <source>
        <dbReference type="ARBA" id="ARBA00004418"/>
    </source>
</evidence>
<dbReference type="HAMAP" id="MF_00240">
    <property type="entry name" value="LolA"/>
    <property type="match status" value="1"/>
</dbReference>
<dbReference type="GO" id="GO:0044874">
    <property type="term" value="P:lipoprotein localization to outer membrane"/>
    <property type="evidence" value="ECO:0007669"/>
    <property type="project" value="UniProtKB-UniRule"/>
</dbReference>
<proteinExistence type="inferred from homology"/>
<accession>A0AAE3G598</accession>
<evidence type="ECO:0000313" key="12">
    <source>
        <dbReference type="Proteomes" id="UP001205843"/>
    </source>
</evidence>
<dbReference type="NCBIfam" id="TIGR00547">
    <property type="entry name" value="lolA"/>
    <property type="match status" value="1"/>
</dbReference>
<evidence type="ECO:0000313" key="11">
    <source>
        <dbReference type="EMBL" id="MCP1676111.1"/>
    </source>
</evidence>
<dbReference type="SUPFAM" id="SSF89392">
    <property type="entry name" value="Prokaryotic lipoproteins and lipoprotein localization factors"/>
    <property type="match status" value="1"/>
</dbReference>
<comment type="function">
    <text evidence="10">Participates in the translocation of lipoproteins from the inner membrane to the outer membrane. Only forms a complex with a lipoprotein if the residue after the N-terminal Cys is not an aspartate (The Asp acts as a targeting signal to indicate that the lipoprotein should stay in the inner membrane).</text>
</comment>
<dbReference type="GO" id="GO:0030288">
    <property type="term" value="C:outer membrane-bounded periplasmic space"/>
    <property type="evidence" value="ECO:0007669"/>
    <property type="project" value="TreeGrafter"/>
</dbReference>
<sequence length="205" mass="23634">MVHIPRLILFFALLLAPLALYAGKAELERYYADVKTLEGRFVQETADEDGRVLERSEGHMRIARPNRFNWQYETPYEQQIVADGERVWVYDVDLLQVSVRPLEDVLGSGPALLLSGELDALEEQFRISEDNGWLLLEPRSRGWEIEEARLRFEDGVPVEVVIMDGLGQKNTLRLSELRVNDEIAPEHFQFEPPPEADVLGEDEEW</sequence>